<evidence type="ECO:0000259" key="10">
    <source>
        <dbReference type="Pfam" id="PF02108"/>
    </source>
</evidence>
<reference evidence="11 12" key="1">
    <citation type="submission" date="2019-11" db="EMBL/GenBank/DDBJ databases">
        <title>Type strains purchased from KCTC, JCM and DSMZ.</title>
        <authorList>
            <person name="Lu H."/>
        </authorList>
    </citation>
    <scope>NUCLEOTIDE SEQUENCE [LARGE SCALE GENOMIC DNA]</scope>
    <source>
        <strain evidence="11 12">KCTC 22382</strain>
    </source>
</reference>
<dbReference type="Proteomes" id="UP000475582">
    <property type="component" value="Unassembled WGS sequence"/>
</dbReference>
<proteinExistence type="inferred from homology"/>
<evidence type="ECO:0000256" key="2">
    <source>
        <dbReference type="ARBA" id="ARBA00006602"/>
    </source>
</evidence>
<dbReference type="PANTHER" id="PTHR34982">
    <property type="entry name" value="YOP PROTEINS TRANSLOCATION PROTEIN L"/>
    <property type="match status" value="1"/>
</dbReference>
<gene>
    <name evidence="11" type="ORF">GM676_28285</name>
</gene>
<evidence type="ECO:0000256" key="8">
    <source>
        <dbReference type="SAM" id="Coils"/>
    </source>
</evidence>
<dbReference type="Pfam" id="PF02108">
    <property type="entry name" value="FliH"/>
    <property type="match status" value="1"/>
</dbReference>
<dbReference type="RefSeq" id="WP_155467638.1">
    <property type="nucleotide sequence ID" value="NZ_WNKY01000057.1"/>
</dbReference>
<keyword evidence="4" id="KW-0813">Transport</keyword>
<evidence type="ECO:0000256" key="5">
    <source>
        <dbReference type="ARBA" id="ARBA00022795"/>
    </source>
</evidence>
<sequence>MAAIIPAAALSGASRQLRRPGAAAVVAVPAAVIASPPSAPVASPVIAPPPSAPVAPPVITPPPPPAPVAPPVITPPPPPAPVAPQPSDLQRQAVLLDEQAEALRLRAQALTTAEAELDQRQAELERREQQLQAGQRELAEEAAAIKADAERRGLAQGQQQGEREAQEAVRGQVERLSGVVRALQQSKRTLLEENQDMLVEIAFAAVCRVLGTQLVSRDGIAAMVGGLVDGEHALDRITVRLHLRDAELMTAEAGDADPRLMFQADAGIELGGCIVDSPRGTLDARLELQLHQLRAALADVRRQQSKSEAPI</sequence>
<dbReference type="OrthoDB" id="8596293at2"/>
<dbReference type="GO" id="GO:0005829">
    <property type="term" value="C:cytosol"/>
    <property type="evidence" value="ECO:0007669"/>
    <property type="project" value="TreeGrafter"/>
</dbReference>
<keyword evidence="7" id="KW-1006">Bacterial flagellum protein export</keyword>
<evidence type="ECO:0000256" key="3">
    <source>
        <dbReference type="ARBA" id="ARBA00016507"/>
    </source>
</evidence>
<dbReference type="InterPro" id="IPR018035">
    <property type="entry name" value="Flagellar_FliH/T3SS_HrpE"/>
</dbReference>
<keyword evidence="12" id="KW-1185">Reference proteome</keyword>
<organism evidence="11 12">
    <name type="scientific">Duganella radicis</name>
    <dbReference type="NCBI Taxonomy" id="551988"/>
    <lineage>
        <taxon>Bacteria</taxon>
        <taxon>Pseudomonadati</taxon>
        <taxon>Pseudomonadota</taxon>
        <taxon>Betaproteobacteria</taxon>
        <taxon>Burkholderiales</taxon>
        <taxon>Oxalobacteraceae</taxon>
        <taxon>Telluria group</taxon>
        <taxon>Duganella</taxon>
    </lineage>
</organism>
<dbReference type="PANTHER" id="PTHR34982:SF1">
    <property type="entry name" value="FLAGELLAR ASSEMBLY PROTEIN FLIH"/>
    <property type="match status" value="1"/>
</dbReference>
<feature type="domain" description="Flagellar assembly protein FliH/Type III secretion system HrpE" evidence="10">
    <location>
        <begin position="172"/>
        <end position="293"/>
    </location>
</feature>
<evidence type="ECO:0000313" key="11">
    <source>
        <dbReference type="EMBL" id="MTV41457.1"/>
    </source>
</evidence>
<keyword evidence="5" id="KW-1005">Bacterial flagellum biogenesis</keyword>
<comment type="caution">
    <text evidence="11">The sequence shown here is derived from an EMBL/GenBank/DDBJ whole genome shotgun (WGS) entry which is preliminary data.</text>
</comment>
<dbReference type="InterPro" id="IPR051472">
    <property type="entry name" value="T3SS_Stator/FliH"/>
</dbReference>
<dbReference type="GO" id="GO:0015031">
    <property type="term" value="P:protein transport"/>
    <property type="evidence" value="ECO:0007669"/>
    <property type="project" value="UniProtKB-KW"/>
</dbReference>
<protein>
    <recommendedName>
        <fullName evidence="3">Flagellar assembly protein FliH</fullName>
    </recommendedName>
</protein>
<keyword evidence="6" id="KW-0653">Protein transport</keyword>
<evidence type="ECO:0000256" key="4">
    <source>
        <dbReference type="ARBA" id="ARBA00022448"/>
    </source>
</evidence>
<comment type="function">
    <text evidence="1">Needed for flagellar regrowth and assembly.</text>
</comment>
<evidence type="ECO:0000313" key="12">
    <source>
        <dbReference type="Proteomes" id="UP000475582"/>
    </source>
</evidence>
<feature type="region of interest" description="Disordered" evidence="9">
    <location>
        <begin position="149"/>
        <end position="169"/>
    </location>
</feature>
<comment type="similarity">
    <text evidence="2">Belongs to the FliH family.</text>
</comment>
<accession>A0A6L6PS37</accession>
<evidence type="ECO:0000256" key="9">
    <source>
        <dbReference type="SAM" id="MobiDB-lite"/>
    </source>
</evidence>
<dbReference type="EMBL" id="WNKY01000057">
    <property type="protein sequence ID" value="MTV41457.1"/>
    <property type="molecule type" value="Genomic_DNA"/>
</dbReference>
<name>A0A6L6PS37_9BURK</name>
<dbReference type="AlphaFoldDB" id="A0A6L6PS37"/>
<dbReference type="GO" id="GO:0044781">
    <property type="term" value="P:bacterial-type flagellum organization"/>
    <property type="evidence" value="ECO:0007669"/>
    <property type="project" value="UniProtKB-KW"/>
</dbReference>
<evidence type="ECO:0000256" key="1">
    <source>
        <dbReference type="ARBA" id="ARBA00003041"/>
    </source>
</evidence>
<evidence type="ECO:0000256" key="6">
    <source>
        <dbReference type="ARBA" id="ARBA00022927"/>
    </source>
</evidence>
<evidence type="ECO:0000256" key="7">
    <source>
        <dbReference type="ARBA" id="ARBA00023225"/>
    </source>
</evidence>
<feature type="coiled-coil region" evidence="8">
    <location>
        <begin position="107"/>
        <end position="144"/>
    </location>
</feature>
<keyword evidence="8" id="KW-0175">Coiled coil</keyword>